<keyword evidence="1" id="KW-0812">Transmembrane</keyword>
<accession>A0A0H2RE65</accession>
<keyword evidence="1" id="KW-0472">Membrane</keyword>
<evidence type="ECO:0000313" key="2">
    <source>
        <dbReference type="EMBL" id="KLO10074.1"/>
    </source>
</evidence>
<protein>
    <submittedName>
        <fullName evidence="2">Uncharacterized protein</fullName>
    </submittedName>
</protein>
<keyword evidence="1" id="KW-1133">Transmembrane helix</keyword>
<reference evidence="2 3" key="1">
    <citation type="submission" date="2015-04" db="EMBL/GenBank/DDBJ databases">
        <title>Complete genome sequence of Schizopora paradoxa KUC8140, a cosmopolitan wood degrader in East Asia.</title>
        <authorList>
            <consortium name="DOE Joint Genome Institute"/>
            <person name="Min B."/>
            <person name="Park H."/>
            <person name="Jang Y."/>
            <person name="Kim J.-J."/>
            <person name="Kim K.H."/>
            <person name="Pangilinan J."/>
            <person name="Lipzen A."/>
            <person name="Riley R."/>
            <person name="Grigoriev I.V."/>
            <person name="Spatafora J.W."/>
            <person name="Choi I.-G."/>
        </authorList>
    </citation>
    <scope>NUCLEOTIDE SEQUENCE [LARGE SCALE GENOMIC DNA]</scope>
    <source>
        <strain evidence="2 3">KUC8140</strain>
    </source>
</reference>
<evidence type="ECO:0000256" key="1">
    <source>
        <dbReference type="SAM" id="Phobius"/>
    </source>
</evidence>
<gene>
    <name evidence="2" type="ORF">SCHPADRAFT_535220</name>
</gene>
<dbReference type="Proteomes" id="UP000053477">
    <property type="component" value="Unassembled WGS sequence"/>
</dbReference>
<feature type="transmembrane region" description="Helical" evidence="1">
    <location>
        <begin position="39"/>
        <end position="61"/>
    </location>
</feature>
<organism evidence="2 3">
    <name type="scientific">Schizopora paradoxa</name>
    <dbReference type="NCBI Taxonomy" id="27342"/>
    <lineage>
        <taxon>Eukaryota</taxon>
        <taxon>Fungi</taxon>
        <taxon>Dikarya</taxon>
        <taxon>Basidiomycota</taxon>
        <taxon>Agaricomycotina</taxon>
        <taxon>Agaricomycetes</taxon>
        <taxon>Hymenochaetales</taxon>
        <taxon>Schizoporaceae</taxon>
        <taxon>Schizopora</taxon>
    </lineage>
</organism>
<evidence type="ECO:0000313" key="3">
    <source>
        <dbReference type="Proteomes" id="UP000053477"/>
    </source>
</evidence>
<keyword evidence="3" id="KW-1185">Reference proteome</keyword>
<name>A0A0H2RE65_9AGAM</name>
<dbReference type="AlphaFoldDB" id="A0A0H2RE65"/>
<proteinExistence type="predicted"/>
<dbReference type="EMBL" id="KQ086036">
    <property type="protein sequence ID" value="KLO10074.1"/>
    <property type="molecule type" value="Genomic_DNA"/>
</dbReference>
<sequence>MNCISACIELENHFLPGFMRHSEVERSDLSKSKRTRSLLVLNWLIQHCAYFMIVDCVLAPLSELFQLENTSPARM</sequence>
<dbReference type="InParanoid" id="A0A0H2RE65"/>